<dbReference type="GO" id="GO:0016829">
    <property type="term" value="F:lyase activity"/>
    <property type="evidence" value="ECO:0007669"/>
    <property type="project" value="UniProtKB-KW"/>
</dbReference>
<dbReference type="InterPro" id="IPR004360">
    <property type="entry name" value="Glyas_Fos-R_dOase_dom"/>
</dbReference>
<organism evidence="2 3">
    <name type="scientific">Aquitalea magnusonii</name>
    <dbReference type="NCBI Taxonomy" id="332411"/>
    <lineage>
        <taxon>Bacteria</taxon>
        <taxon>Pseudomonadati</taxon>
        <taxon>Pseudomonadota</taxon>
        <taxon>Betaproteobacteria</taxon>
        <taxon>Neisseriales</taxon>
        <taxon>Chromobacteriaceae</taxon>
        <taxon>Aquitalea</taxon>
    </lineage>
</organism>
<dbReference type="OrthoDB" id="9800438at2"/>
<sequence length="147" mass="16209">MEYHYGRLLDHVHLVVSDLPASKRFYRAVLQALGRELTGEGPDYFWADELFVSCGSPASRSHVHLAFQTADPGRVQRFYQAGLAAGGSDNGQPGERPYHGGYYAAYLTDPDGNNIEAVFHGPHWRSAASIQVQPRCQDVAAPFTVCE</sequence>
<dbReference type="Proteomes" id="UP000248395">
    <property type="component" value="Unassembled WGS sequence"/>
</dbReference>
<proteinExistence type="predicted"/>
<dbReference type="SUPFAM" id="SSF54593">
    <property type="entry name" value="Glyoxalase/Bleomycin resistance protein/Dihydroxybiphenyl dioxygenase"/>
    <property type="match status" value="1"/>
</dbReference>
<feature type="domain" description="VOC" evidence="1">
    <location>
        <begin position="8"/>
        <end position="120"/>
    </location>
</feature>
<name>A0A318JH55_9NEIS</name>
<evidence type="ECO:0000313" key="3">
    <source>
        <dbReference type="Proteomes" id="UP000248395"/>
    </source>
</evidence>
<dbReference type="GO" id="GO:0051213">
    <property type="term" value="F:dioxygenase activity"/>
    <property type="evidence" value="ECO:0007669"/>
    <property type="project" value="UniProtKB-KW"/>
</dbReference>
<dbReference type="EMBL" id="QJKC01000005">
    <property type="protein sequence ID" value="PXX48981.1"/>
    <property type="molecule type" value="Genomic_DNA"/>
</dbReference>
<reference evidence="2 3" key="1">
    <citation type="submission" date="2018-05" db="EMBL/GenBank/DDBJ databases">
        <title>Genomic Encyclopedia of Type Strains, Phase IV (KMG-IV): sequencing the most valuable type-strain genomes for metagenomic binning, comparative biology and taxonomic classification.</title>
        <authorList>
            <person name="Goeker M."/>
        </authorList>
    </citation>
    <scope>NUCLEOTIDE SEQUENCE [LARGE SCALE GENOMIC DNA]</scope>
    <source>
        <strain evidence="2 3">DSM 25134</strain>
    </source>
</reference>
<keyword evidence="2" id="KW-0560">Oxidoreductase</keyword>
<dbReference type="InterPro" id="IPR029068">
    <property type="entry name" value="Glyas_Bleomycin-R_OHBP_Dase"/>
</dbReference>
<gene>
    <name evidence="2" type="ORF">DFR38_10517</name>
</gene>
<dbReference type="RefSeq" id="WP_059284557.1">
    <property type="nucleotide sequence ID" value="NZ_LNQU01000003.1"/>
</dbReference>
<dbReference type="PROSITE" id="PS51819">
    <property type="entry name" value="VOC"/>
    <property type="match status" value="1"/>
</dbReference>
<dbReference type="AlphaFoldDB" id="A0A318JH55"/>
<dbReference type="Pfam" id="PF00903">
    <property type="entry name" value="Glyoxalase"/>
    <property type="match status" value="1"/>
</dbReference>
<dbReference type="Gene3D" id="3.10.180.10">
    <property type="entry name" value="2,3-Dihydroxybiphenyl 1,2-Dioxygenase, domain 1"/>
    <property type="match status" value="1"/>
</dbReference>
<comment type="caution">
    <text evidence="2">The sequence shown here is derived from an EMBL/GenBank/DDBJ whole genome shotgun (WGS) entry which is preliminary data.</text>
</comment>
<dbReference type="PANTHER" id="PTHR35006">
    <property type="entry name" value="GLYOXALASE FAMILY PROTEIN (AFU_ORTHOLOGUE AFUA_5G14830)"/>
    <property type="match status" value="1"/>
</dbReference>
<keyword evidence="2" id="KW-0223">Dioxygenase</keyword>
<protein>
    <submittedName>
        <fullName evidence="2">Catechol 2,3-dioxygenase-like lactoylglutathione lyase family enzyme</fullName>
    </submittedName>
</protein>
<keyword evidence="2" id="KW-0456">Lyase</keyword>
<dbReference type="CDD" id="cd07262">
    <property type="entry name" value="VOC_like"/>
    <property type="match status" value="1"/>
</dbReference>
<keyword evidence="3" id="KW-1185">Reference proteome</keyword>
<evidence type="ECO:0000259" key="1">
    <source>
        <dbReference type="PROSITE" id="PS51819"/>
    </source>
</evidence>
<dbReference type="InterPro" id="IPR037523">
    <property type="entry name" value="VOC_core"/>
</dbReference>
<dbReference type="PANTHER" id="PTHR35006:SF2">
    <property type="entry name" value="GLYOXALASE FAMILY PROTEIN (AFU_ORTHOLOGUE AFUA_5G14830)"/>
    <property type="match status" value="1"/>
</dbReference>
<accession>A0A318JH55</accession>
<evidence type="ECO:0000313" key="2">
    <source>
        <dbReference type="EMBL" id="PXX48981.1"/>
    </source>
</evidence>